<dbReference type="Proteomes" id="UP000701801">
    <property type="component" value="Unassembled WGS sequence"/>
</dbReference>
<proteinExistence type="predicted"/>
<keyword evidence="3" id="KW-1185">Reference proteome</keyword>
<evidence type="ECO:0000313" key="3">
    <source>
        <dbReference type="Proteomes" id="UP000701801"/>
    </source>
</evidence>
<name>A0A9N9M0V7_9HELO</name>
<feature type="region of interest" description="Disordered" evidence="1">
    <location>
        <begin position="1"/>
        <end position="82"/>
    </location>
</feature>
<evidence type="ECO:0000256" key="1">
    <source>
        <dbReference type="SAM" id="MobiDB-lite"/>
    </source>
</evidence>
<sequence length="82" mass="8485">MRDGDIGISASSGKPGFVNSLGGKNESPPSSPLCEEVSWDWGSEGDGDGDGQSAGGKKEEMRDDDLGDLGIQWVSDAKAGKR</sequence>
<dbReference type="EMBL" id="CAJVRM010000435">
    <property type="protein sequence ID" value="CAG8981006.1"/>
    <property type="molecule type" value="Genomic_DNA"/>
</dbReference>
<evidence type="ECO:0000313" key="2">
    <source>
        <dbReference type="EMBL" id="CAG8981006.1"/>
    </source>
</evidence>
<comment type="caution">
    <text evidence="2">The sequence shown here is derived from an EMBL/GenBank/DDBJ whole genome shotgun (WGS) entry which is preliminary data.</text>
</comment>
<reference evidence="2" key="1">
    <citation type="submission" date="2021-07" db="EMBL/GenBank/DDBJ databases">
        <authorList>
            <person name="Durling M."/>
        </authorList>
    </citation>
    <scope>NUCLEOTIDE SEQUENCE</scope>
</reference>
<protein>
    <submittedName>
        <fullName evidence="2">Uncharacterized protein</fullName>
    </submittedName>
</protein>
<organism evidence="2 3">
    <name type="scientific">Hymenoscyphus albidus</name>
    <dbReference type="NCBI Taxonomy" id="595503"/>
    <lineage>
        <taxon>Eukaryota</taxon>
        <taxon>Fungi</taxon>
        <taxon>Dikarya</taxon>
        <taxon>Ascomycota</taxon>
        <taxon>Pezizomycotina</taxon>
        <taxon>Leotiomycetes</taxon>
        <taxon>Helotiales</taxon>
        <taxon>Helotiaceae</taxon>
        <taxon>Hymenoscyphus</taxon>
    </lineage>
</organism>
<dbReference type="AlphaFoldDB" id="A0A9N9M0V7"/>
<gene>
    <name evidence="2" type="ORF">HYALB_00013326</name>
</gene>
<accession>A0A9N9M0V7</accession>